<dbReference type="Pfam" id="PF13020">
    <property type="entry name" value="NOV_C"/>
    <property type="match status" value="1"/>
</dbReference>
<evidence type="ECO:0000313" key="4">
    <source>
        <dbReference type="Proteomes" id="UP000663882"/>
    </source>
</evidence>
<dbReference type="PANTHER" id="PTHR32387">
    <property type="entry name" value="WU:FJ29H11"/>
    <property type="match status" value="1"/>
</dbReference>
<dbReference type="EMBL" id="CAJNOO010000292">
    <property type="protein sequence ID" value="CAF0892679.1"/>
    <property type="molecule type" value="Genomic_DNA"/>
</dbReference>
<gene>
    <name evidence="3" type="ORF">RFH988_LOCUS8567</name>
</gene>
<proteinExistence type="predicted"/>
<dbReference type="SUPFAM" id="SSF55874">
    <property type="entry name" value="ATPase domain of HSP90 chaperone/DNA topoisomerase II/histidine kinase"/>
    <property type="match status" value="1"/>
</dbReference>
<dbReference type="Gene3D" id="3.30.565.10">
    <property type="entry name" value="Histidine kinase-like ATPase, C-terminal domain"/>
    <property type="match status" value="1"/>
</dbReference>
<feature type="compositionally biased region" description="Basic residues" evidence="1">
    <location>
        <begin position="11"/>
        <end position="24"/>
    </location>
</feature>
<protein>
    <recommendedName>
        <fullName evidence="2">Protein NO VEIN C-terminal domain-containing protein</fullName>
    </recommendedName>
</protein>
<dbReference type="InterPro" id="IPR024975">
    <property type="entry name" value="NOV_C"/>
</dbReference>
<evidence type="ECO:0000256" key="1">
    <source>
        <dbReference type="SAM" id="MobiDB-lite"/>
    </source>
</evidence>
<feature type="compositionally biased region" description="Polar residues" evidence="1">
    <location>
        <begin position="2463"/>
        <end position="2496"/>
    </location>
</feature>
<feature type="region of interest" description="Disordered" evidence="1">
    <location>
        <begin position="2462"/>
        <end position="2530"/>
    </location>
</feature>
<dbReference type="Proteomes" id="UP000663882">
    <property type="component" value="Unassembled WGS sequence"/>
</dbReference>
<name>A0A813Z3H0_9BILA</name>
<feature type="compositionally biased region" description="Polar residues" evidence="1">
    <location>
        <begin position="2511"/>
        <end position="2521"/>
    </location>
</feature>
<dbReference type="OrthoDB" id="1262810at2759"/>
<comment type="caution">
    <text evidence="3">The sequence shown here is derived from an EMBL/GenBank/DDBJ whole genome shotgun (WGS) entry which is preliminary data.</text>
</comment>
<accession>A0A813Z3H0</accession>
<dbReference type="PANTHER" id="PTHR32387:SF0">
    <property type="entry name" value="PROTEIN NO VEIN"/>
    <property type="match status" value="1"/>
</dbReference>
<dbReference type="NCBIfam" id="NF047352">
    <property type="entry name" value="P_loop_sacsin"/>
    <property type="match status" value="1"/>
</dbReference>
<dbReference type="InterPro" id="IPR036890">
    <property type="entry name" value="HATPase_C_sf"/>
</dbReference>
<evidence type="ECO:0000259" key="2">
    <source>
        <dbReference type="Pfam" id="PF13020"/>
    </source>
</evidence>
<evidence type="ECO:0000313" key="3">
    <source>
        <dbReference type="EMBL" id="CAF0892679.1"/>
    </source>
</evidence>
<sequence>MEGTALPNNHRNNKNSSKRRRSKQNKAQGTTTTATTNDEQFRMERPFFHTGSPTFYTSTCKQTDATVLSLNKEQPIVSNMHEQQSFVQNNNLQSGSKVISHNFQPLMPSTQLPLQTVIVRKLSVREKIPATGSKKLASTSSNNMSTLETAMHSVVMNSNITTDNNLSSSVPPRPLTARENEIYKKLCEIILTIHKSKEFVSRERVQRELFHYYNVNSWYDLRTQPSRFDALINLTDRQKTVTFYMHVFEQIFNLCTLNDLESLLARFLKVGKYDDLLLGPLDKNPEVQRIFKYQPTNPDQYIPEITTGQVIKSFIEFQKAHRYQRLTSFDGFIDHLVEGHNLQSREELGLFCKSFPYLVQMTNNLRRDQESYMQQVKEQLQKDLIEDVRVHLAEFKEKMHDELELSSFNKKKTPTAVFNYLISVVDKYLNFIPQQPILFAILTHLRDDEMLRCLFNVSIYLGTIDKPEIFIVELKKLYGHQERTPSAQETIMTQQLSIITEKMSKKDRKKMNRIMKQQQSQLQYSNISVDEQIPTTNTTFATPFSTSFSSCLLTSHLNKPKTPVCLKQLCSDIYAHLIHYDTPLTIKQLIKIDEDLCAQYDVTNFSAFTYDENDDDDNSANFILFLNKYRQIIDPHEELSVYEQTTSTDNQTELYSFVEQLSILNNDEINEEHQLQHIALIHGHVNTEQLHISPEKLSAVDKAVKHKFGRSINFRKGNQIIKKARKRFQKTKYTIIRFEESLLDINGLNQLDSCPISLNVNEIQLCQLILHCPLMTNLYTWLQWLNFFQPKYGTLKSFITKHECKFKDLRLLETSTGEVYRLPINASLATFEHELNEMHIRSAVGHLCSLIIEEGLITRFPINVYRTSMDTWFRHLRSLATLQNDHIDPMQHILDFLMYLPILIGQSRIIEELILVPLDKVFGDVSDNAINVRTRLWDLANVQQRIKLELWGHTVNIVEWKNEKKWLGDDEWEETSILKSENEFIQQQQNIDAVNPAVMTSAATKSLSTVTTNITSIIPTPTAANINDKNDSVQAAFEHIESIRRGFGVDSGLDPTSQSIITNLLGMIERSLERLSNDLYLEQGHFVLELIQNADDNQYTLDRVPTLRFILSSERILVCNNEIGFRPCNIAAICNVGASTKGKHKQGYAGHKGIGFKSVFMISHRPEIHSQNYHLCFDTVNGTQQIGYTLPIWIDQYEEELPNIDEWATCIRLPIKKEAQDARLKENFKKIESIFLLFLNRLRQVEIINQHDISSIHNNNNNNRIFTRIDHVHGQIIELQEKSMNGTIISNLWLVVKKVIEVPPNIKKKLHDVKGDVDSTIIAVAYPLNGMQDSLSSFPPTQPVFAYLPLCSYGFRFILQADFEVPANRQEILHDNLWNEWLKSEMTCLLSLAYCQFQHLPDLLTLSTINTQINYQLTPIQIIKYFLKFFPLQNESKPFFNTFVDKSIQLLMGIIKLPVSHQNEKDEIIIDWVSPSQCVIVRDEFIRKILSQDLLLSHFNSYYVHEQLVHECDEQILLKLGCRQLDFSDITRLIEVSYKQNEQQHLKTTSAIEQIAQWIVCLDYSLQQQREEMNYKERENDTILKLKQLKIIPLKDQSHLVSIDEFDKHTISFPPDKSTPFSKHLKLVLDDIPTLDEQLLNFIEDKYPRRIDSIKRLLQNLGITKAYNIREIYRQHMLPIMSNPTRWSSKSELVLIAYLLCIYEYLYLPNPDIFENELKTLQNKMIIKTHNNQFVSLGSSDVIVHLTSTYGCRNSLESLNLSNYQFLFISDDYYTEFCRTGLCRNDHDLRSFVKFLKDLNLSEFLLVNVNETSFIDVQQLVDTKWAYLIPQLIEMIHEPFIIQDYRSDEFDKLISPSDESQTVDLELCVQLLQYFDHHHQYVSNYYAGSVILTRPHKFGHHTPIKGIESSFCMSVRQHAWIPVYGDMLLKPGDVYLLPTNSQTSVFRRYIPHLDESKVSLNNSNFIYDILGIKSQVEHRTIFELLMKWSCNLDSESLWNLVHQTNALDIIPCTLLNGFHQSCLDTIENFRHIYDFLASNDETCNLLSRFRLWPIIFIPRTQNTGDFLFVQQTFWNDPISLLSLQDTIVDSNGRIPIRSYYNDDSILTTFFLKILHVELHPTIDDYLPLLSIDQDINKIWQIIEIITKLAVEQSKQNEVREKCLNIEFIPCMSDKQKLVKYTDHPFYPHDIDIANLFSDILSIIRLPGFAIDTYFQEQFRSLFSIETLDKIIQTKVNVENEQLSINLTDFYSCSIDLIQYFLLSKEYISTARSIYLSSVFNRMHFVCVDRIHLSHCYGMNIIKSTSTSYSRDTYIDEQSGKFYILKKYETSEMRYIDTMVDFIVEDDKIRSQLSSYIKRLLQRYQTDGEDGLAKLRENCTDNYEPKWIIPKEIKIDVPIPPSIQQEKPEVTYEEIERLMEEPSARSKLAPKKVTNEENANRLISFPARAGAIESNETLKKRLTKIQTQSKPNDSTEGENISSKSYSNDQNHRASQQHDQPDNEHVVPKGRVTQHTNVNLNENKSNEDEIRSSKRQFIQPHAPMIFSNSTSLPSANFDRIIVSTLTNMDLSMSSLIDESSTTNSFRSVGTQADLITGRQGEEFVFRYLKWKYPNEDIKWINQQEESGRPYDIHMIIKSENNREEFIEVKTTRSYDQNTFSVSIGEVEYLLEHPSNYYIYRVYYADKIDSSTITVINRIKKNLQQKNLKLSMTFESKLNN</sequence>
<dbReference type="InterPro" id="IPR052957">
    <property type="entry name" value="Auxin_embryo_med"/>
</dbReference>
<feature type="region of interest" description="Disordered" evidence="1">
    <location>
        <begin position="1"/>
        <end position="41"/>
    </location>
</feature>
<reference evidence="3" key="1">
    <citation type="submission" date="2021-02" db="EMBL/GenBank/DDBJ databases">
        <authorList>
            <person name="Nowell W R."/>
        </authorList>
    </citation>
    <scope>NUCLEOTIDE SEQUENCE</scope>
</reference>
<feature type="domain" description="Protein NO VEIN C-terminal" evidence="2">
    <location>
        <begin position="2598"/>
        <end position="2684"/>
    </location>
</feature>
<organism evidence="3 4">
    <name type="scientific">Rotaria sordida</name>
    <dbReference type="NCBI Taxonomy" id="392033"/>
    <lineage>
        <taxon>Eukaryota</taxon>
        <taxon>Metazoa</taxon>
        <taxon>Spiralia</taxon>
        <taxon>Gnathifera</taxon>
        <taxon>Rotifera</taxon>
        <taxon>Eurotatoria</taxon>
        <taxon>Bdelloidea</taxon>
        <taxon>Philodinida</taxon>
        <taxon>Philodinidae</taxon>
        <taxon>Rotaria</taxon>
    </lineage>
</organism>